<dbReference type="PANTHER" id="PTHR45913">
    <property type="entry name" value="EPM2A-INTERACTING PROTEIN 1"/>
    <property type="match status" value="1"/>
</dbReference>
<gene>
    <name evidence="3" type="ORF">M513_13043</name>
</gene>
<evidence type="ECO:0000313" key="3">
    <source>
        <dbReference type="EMBL" id="KFD46076.1"/>
    </source>
</evidence>
<dbReference type="Pfam" id="PF22936">
    <property type="entry name" value="Pol_BBD"/>
    <property type="match status" value="1"/>
</dbReference>
<proteinExistence type="predicted"/>
<accession>A0A085LM80</accession>
<dbReference type="EMBL" id="KL363395">
    <property type="protein sequence ID" value="KFD46076.1"/>
    <property type="molecule type" value="Genomic_DNA"/>
</dbReference>
<organism evidence="3 4">
    <name type="scientific">Trichuris suis</name>
    <name type="common">pig whipworm</name>
    <dbReference type="NCBI Taxonomy" id="68888"/>
    <lineage>
        <taxon>Eukaryota</taxon>
        <taxon>Metazoa</taxon>
        <taxon>Ecdysozoa</taxon>
        <taxon>Nematoda</taxon>
        <taxon>Enoplea</taxon>
        <taxon>Dorylaimia</taxon>
        <taxon>Trichinellida</taxon>
        <taxon>Trichuridae</taxon>
        <taxon>Trichuris</taxon>
    </lineage>
</organism>
<dbReference type="Proteomes" id="UP000030764">
    <property type="component" value="Unassembled WGS sequence"/>
</dbReference>
<dbReference type="AlphaFoldDB" id="A0A085LM80"/>
<name>A0A085LM80_9BILA</name>
<feature type="coiled-coil region" evidence="1">
    <location>
        <begin position="242"/>
        <end position="269"/>
    </location>
</feature>
<dbReference type="InterPro" id="IPR054722">
    <property type="entry name" value="PolX-like_BBD"/>
</dbReference>
<evidence type="ECO:0000313" key="4">
    <source>
        <dbReference type="Proteomes" id="UP000030764"/>
    </source>
</evidence>
<evidence type="ECO:0000256" key="1">
    <source>
        <dbReference type="SAM" id="Coils"/>
    </source>
</evidence>
<reference evidence="3 4" key="1">
    <citation type="journal article" date="2014" name="Nat. Genet.">
        <title>Genome and transcriptome of the porcine whipworm Trichuris suis.</title>
        <authorList>
            <person name="Jex A.R."/>
            <person name="Nejsum P."/>
            <person name="Schwarz E.M."/>
            <person name="Hu L."/>
            <person name="Young N.D."/>
            <person name="Hall R.S."/>
            <person name="Korhonen P.K."/>
            <person name="Liao S."/>
            <person name="Thamsborg S."/>
            <person name="Xia J."/>
            <person name="Xu P."/>
            <person name="Wang S."/>
            <person name="Scheerlinck J.P."/>
            <person name="Hofmann A."/>
            <person name="Sternberg P.W."/>
            <person name="Wang J."/>
            <person name="Gasser R.B."/>
        </authorList>
    </citation>
    <scope>NUCLEOTIDE SEQUENCE [LARGE SCALE GENOMIC DNA]</scope>
    <source>
        <strain evidence="3">DCEP-RM93M</strain>
    </source>
</reference>
<dbReference type="PANTHER" id="PTHR45913:SF22">
    <property type="entry name" value="SCAN BOX DOMAIN-CONTAINING PROTEIN"/>
    <property type="match status" value="1"/>
</dbReference>
<sequence length="590" mass="67646">MVGCSRGFVSYLRQVVPEVMTVHCVIHRQHLASKHLSPRLNESLQYVISAVNRIRSSCLKDRLFRQLCDEKDEEYNRLLLHTEVRWLSRDEDVALRDILELRKDDFAYLADLYEKFNAMNLQLQIGSLNLMKTKSVISAFVSKLTLYKRNISRGELCQFPKLAELKRCPHPCDQDIEVYCEHLEMLHEELKRRFHDVLSIVVPHWVIDPFASDEDAELHLQEELGYAAFWLQKQIPILYPGLWTMEDVVRKLEEEIASLQTQLAVKRCNVITSSVRGLPESKHLDGTRYSDWKFAMKNYLVDSCLWQCITSSDVDVELDQRALAKINLFVKRLRCAYEDKGIVRRIGLYSPLFKTRFDDCDSMTIISIESRLLRKRWKPLDDETVGGIILGGSNQKISVEFVKSLLLQTNVKDLAVASGNYTSCAYVTRRQSEKKTKCPYTLKKDRSFAQRKKSDKQSTAITNFAANCLYGSKGFESSDDWFLDSGATTHLSRRNDWLEKYNRDKSNTVGIANGSQIRSTGCGTVKIPLATKKTMVAKDVHHAPELAVNLLSVSRIASHGKSLIFDINGCRIVDIPIRVPQSHVLLFNLD</sequence>
<feature type="domain" description="Retrovirus-related Pol polyprotein from transposon TNT 1-94-like beta-barrel" evidence="2">
    <location>
        <begin position="481"/>
        <end position="560"/>
    </location>
</feature>
<evidence type="ECO:0000259" key="2">
    <source>
        <dbReference type="Pfam" id="PF22936"/>
    </source>
</evidence>
<protein>
    <recommendedName>
        <fullName evidence="2">Retrovirus-related Pol polyprotein from transposon TNT 1-94-like beta-barrel domain-containing protein</fullName>
    </recommendedName>
</protein>
<keyword evidence="1" id="KW-0175">Coiled coil</keyword>
<keyword evidence="4" id="KW-1185">Reference proteome</keyword>